<evidence type="ECO:0000259" key="2">
    <source>
        <dbReference type="Pfam" id="PF21517"/>
    </source>
</evidence>
<proteinExistence type="predicted"/>
<dbReference type="InterPro" id="IPR009057">
    <property type="entry name" value="Homeodomain-like_sf"/>
</dbReference>
<accession>A0A0F9YLJ3</accession>
<feature type="domain" description="Transposable element Tc3 transposase-like DNA-binding HTH" evidence="2">
    <location>
        <begin position="74"/>
        <end position="101"/>
    </location>
</feature>
<name>A0A0F9YLJ3_9MICR</name>
<sequence>MSKGKFLGEYEKGQIDAYFQIGKNIKQISAILDRSRTAIRNYLTLKNVNKITSKKGRKRALSFRTVKKIQSMGSNKAITISKIKADLDLSVSKSTVLRAIKEDNNLVYKKMRQSPNLKEVHKL</sequence>
<gene>
    <name evidence="3" type="ORF">AAJ76_330000369</name>
</gene>
<evidence type="ECO:0000313" key="4">
    <source>
        <dbReference type="Proteomes" id="UP000034350"/>
    </source>
</evidence>
<dbReference type="VEuPathDB" id="MicrosporidiaDB:AAJ76_330000369"/>
<dbReference type="InterPro" id="IPR036388">
    <property type="entry name" value="WH-like_DNA-bd_sf"/>
</dbReference>
<dbReference type="Pfam" id="PF21517">
    <property type="entry name" value="HTH_Tnp_Tc3_2_like"/>
    <property type="match status" value="1"/>
</dbReference>
<dbReference type="SUPFAM" id="SSF46689">
    <property type="entry name" value="Homeodomain-like"/>
    <property type="match status" value="1"/>
</dbReference>
<dbReference type="Pfam" id="PF11427">
    <property type="entry name" value="HTH_Tnp_Tc3_1"/>
    <property type="match status" value="1"/>
</dbReference>
<comment type="caution">
    <text evidence="3">The sequence shown here is derived from an EMBL/GenBank/DDBJ whole genome shotgun (WGS) entry which is preliminary data.</text>
</comment>
<organism evidence="3 4">
    <name type="scientific">Vairimorpha ceranae</name>
    <dbReference type="NCBI Taxonomy" id="40302"/>
    <lineage>
        <taxon>Eukaryota</taxon>
        <taxon>Fungi</taxon>
        <taxon>Fungi incertae sedis</taxon>
        <taxon>Microsporidia</taxon>
        <taxon>Nosematidae</taxon>
        <taxon>Vairimorpha</taxon>
    </lineage>
</organism>
<dbReference type="InterPro" id="IPR025898">
    <property type="entry name" value="Tc3_transposase_DNA-bd_dom"/>
</dbReference>
<dbReference type="OrthoDB" id="9996331at2759"/>
<dbReference type="AlphaFoldDB" id="A0A0F9YLJ3"/>
<evidence type="ECO:0000259" key="1">
    <source>
        <dbReference type="Pfam" id="PF11427"/>
    </source>
</evidence>
<dbReference type="GeneID" id="36320130"/>
<dbReference type="Proteomes" id="UP000034350">
    <property type="component" value="Unassembled WGS sequence"/>
</dbReference>
<dbReference type="Gene3D" id="1.10.10.10">
    <property type="entry name" value="Winged helix-like DNA-binding domain superfamily/Winged helix DNA-binding domain"/>
    <property type="match status" value="1"/>
</dbReference>
<dbReference type="VEuPathDB" id="MicrosporidiaDB:NCER_102564"/>
<dbReference type="GO" id="GO:0003677">
    <property type="term" value="F:DNA binding"/>
    <property type="evidence" value="ECO:0007669"/>
    <property type="project" value="InterPro"/>
</dbReference>
<dbReference type="Gene3D" id="1.10.10.60">
    <property type="entry name" value="Homeodomain-like"/>
    <property type="match status" value="1"/>
</dbReference>
<feature type="non-terminal residue" evidence="3">
    <location>
        <position position="123"/>
    </location>
</feature>
<protein>
    <submittedName>
        <fullName evidence="3">Uncharacterized protein</fullName>
    </submittedName>
</protein>
<dbReference type="EMBL" id="JPQZ01000330">
    <property type="protein sequence ID" value="KKO73667.1"/>
    <property type="molecule type" value="Genomic_DNA"/>
</dbReference>
<keyword evidence="4" id="KW-1185">Reference proteome</keyword>
<dbReference type="InterPro" id="IPR048703">
    <property type="entry name" value="Tnp_Tc3-like_HTH"/>
</dbReference>
<reference evidence="3 4" key="1">
    <citation type="journal article" date="2015" name="Environ. Microbiol.">
        <title>Genome analyses suggest the presence of polyploidy and recent human-driven expansions in eight global populations of the honeybee pathogen Nosema ceranae.</title>
        <authorList>
            <person name="Pelin A."/>
            <person name="Selman M."/>
            <person name="Aris-Brosou S."/>
            <person name="Farinelli L."/>
            <person name="Corradi N."/>
        </authorList>
    </citation>
    <scope>NUCLEOTIDE SEQUENCE [LARGE SCALE GENOMIC DNA]</scope>
    <source>
        <strain evidence="3 4">PA08 1199</strain>
    </source>
</reference>
<feature type="domain" description="Tc3 transposase DNA binding" evidence="1">
    <location>
        <begin position="4"/>
        <end position="43"/>
    </location>
</feature>
<dbReference type="RefSeq" id="XP_024329409.1">
    <property type="nucleotide sequence ID" value="XM_024475196.1"/>
</dbReference>
<evidence type="ECO:0000313" key="3">
    <source>
        <dbReference type="EMBL" id="KKO73667.1"/>
    </source>
</evidence>